<evidence type="ECO:0000313" key="13">
    <source>
        <dbReference type="EMBL" id="KAH9321863.1"/>
    </source>
</evidence>
<evidence type="ECO:0000259" key="12">
    <source>
        <dbReference type="SMART" id="SM00955"/>
    </source>
</evidence>
<feature type="domain" description="RNB" evidence="12">
    <location>
        <begin position="511"/>
        <end position="804"/>
    </location>
</feature>
<dbReference type="InterPro" id="IPR050180">
    <property type="entry name" value="RNR_Ribonuclease"/>
</dbReference>
<keyword evidence="8" id="KW-0269">Exonuclease</keyword>
<dbReference type="GO" id="GO:0000176">
    <property type="term" value="C:nuclear exosome (RNase complex)"/>
    <property type="evidence" value="ECO:0007669"/>
    <property type="project" value="UniProtKB-ARBA"/>
</dbReference>
<proteinExistence type="inferred from homology"/>
<evidence type="ECO:0000256" key="2">
    <source>
        <dbReference type="ARBA" id="ARBA00005785"/>
    </source>
</evidence>
<evidence type="ECO:0000256" key="5">
    <source>
        <dbReference type="ARBA" id="ARBA00022722"/>
    </source>
</evidence>
<evidence type="ECO:0000256" key="8">
    <source>
        <dbReference type="ARBA" id="ARBA00022839"/>
    </source>
</evidence>
<sequence>VKRDFKVRKRSKTLSINLQEIYLRDDIPCGSAACHTCLQSSPRLPRNASHYLIPNADALLNFWEVLDLPQVTAVVYLASVMREVQLRSNQRNWRRLRLLFSDKRRQNFYFDDEHCIFTWLSCQDSLKGGVECIAAWLYGHLEGSIPIVVMTGSMIPVMDTQGNTLAKHFEKSLSLGLSSSDSEAVMVLNAAEYFGHFWSHDTSVTELCSSLIQSQIDMISNTYDEDAAKDEKSGGGTHKEFIYKEHLSANAIEEGITSGNLHIGIYHVGKHTLDGGFVRPSNKGEASLLEISVPGRKLRNRALHGDQVAVRIILSGNTEKQKCVGLDYGSAVGDIASQDENDNTDYGFLESLNIIDDEEGVEDHSSTKRHGVIIGEIVGIVQRAQRDYVACLDETEESEALQLNNRRQEQLLCVPMDRRIPLVRVASRQRSHLLGQRFVIRIDGWNKRSKIPSGHVVRVLGPIGDINAENMALLIENDINISPFSSASLQELPEDTEEHPWMIPKEELATRRDLRFSHRAYSIDPPGSKDVDDVLSICELPDNFLEVGVHIADVAYFVQEDSLLDLEARTRGTTVYLVGNTYHMLPDILSENLCSLRGGQDRLAVSVIWTVDPDNDFEVLNIWFGRTIIRSRHQMFYSQAQAILDGHPLCKGWEIDESPENLARVQADLYNLASFSQVRRSFRESQGALELSSAELGFDLDEGREPVHVKEKLNLPMNWIVAEMMIFANSCVARRIYESFPHAALLRCHRPPKIDNFRLLFELCEARGFTLDASSNKALAASINCMRDSNDPTIETAFKALATRAMSE</sequence>
<evidence type="ECO:0000256" key="3">
    <source>
        <dbReference type="ARBA" id="ARBA00016366"/>
    </source>
</evidence>
<organism evidence="13 14">
    <name type="scientific">Taxus chinensis</name>
    <name type="common">Chinese yew</name>
    <name type="synonym">Taxus wallichiana var. chinensis</name>
    <dbReference type="NCBI Taxonomy" id="29808"/>
    <lineage>
        <taxon>Eukaryota</taxon>
        <taxon>Viridiplantae</taxon>
        <taxon>Streptophyta</taxon>
        <taxon>Embryophyta</taxon>
        <taxon>Tracheophyta</taxon>
        <taxon>Spermatophyta</taxon>
        <taxon>Pinopsida</taxon>
        <taxon>Pinidae</taxon>
        <taxon>Conifers II</taxon>
        <taxon>Cupressales</taxon>
        <taxon>Taxaceae</taxon>
        <taxon>Taxus</taxon>
    </lineage>
</organism>
<evidence type="ECO:0000256" key="9">
    <source>
        <dbReference type="ARBA" id="ARBA00022884"/>
    </source>
</evidence>
<gene>
    <name evidence="13" type="ORF">KI387_016502</name>
</gene>
<dbReference type="EMBL" id="JAHRHJ020000003">
    <property type="protein sequence ID" value="KAH9321863.1"/>
    <property type="molecule type" value="Genomic_DNA"/>
</dbReference>
<evidence type="ECO:0000256" key="6">
    <source>
        <dbReference type="ARBA" id="ARBA00022801"/>
    </source>
</evidence>
<keyword evidence="6" id="KW-0378">Hydrolase</keyword>
<evidence type="ECO:0000256" key="10">
    <source>
        <dbReference type="ARBA" id="ARBA00023242"/>
    </source>
</evidence>
<dbReference type="Gene3D" id="3.40.50.1010">
    <property type="entry name" value="5'-nuclease"/>
    <property type="match status" value="1"/>
</dbReference>
<dbReference type="InterPro" id="IPR012340">
    <property type="entry name" value="NA-bd_OB-fold"/>
</dbReference>
<evidence type="ECO:0000256" key="1">
    <source>
        <dbReference type="ARBA" id="ARBA00004123"/>
    </source>
</evidence>
<dbReference type="PANTHER" id="PTHR23355">
    <property type="entry name" value="RIBONUCLEASE"/>
    <property type="match status" value="1"/>
</dbReference>
<dbReference type="AlphaFoldDB" id="A0AA38GHC9"/>
<evidence type="ECO:0000313" key="14">
    <source>
        <dbReference type="Proteomes" id="UP000824469"/>
    </source>
</evidence>
<keyword evidence="4" id="KW-0698">rRNA processing</keyword>
<feature type="non-terminal residue" evidence="13">
    <location>
        <position position="808"/>
    </location>
</feature>
<accession>A0AA38GHC9</accession>
<dbReference type="SMART" id="SM00955">
    <property type="entry name" value="RNB"/>
    <property type="match status" value="1"/>
</dbReference>
<dbReference type="Gene3D" id="2.40.50.690">
    <property type="match status" value="1"/>
</dbReference>
<keyword evidence="9" id="KW-0694">RNA-binding</keyword>
<dbReference type="InterPro" id="IPR001900">
    <property type="entry name" value="RNase_II/R"/>
</dbReference>
<dbReference type="SUPFAM" id="SSF50249">
    <property type="entry name" value="Nucleic acid-binding proteins"/>
    <property type="match status" value="2"/>
</dbReference>
<keyword evidence="7" id="KW-0271">Exosome</keyword>
<feature type="non-terminal residue" evidence="13">
    <location>
        <position position="1"/>
    </location>
</feature>
<dbReference type="InterPro" id="IPR041505">
    <property type="entry name" value="Dis3_CSD2"/>
</dbReference>
<reference evidence="13 14" key="1">
    <citation type="journal article" date="2021" name="Nat. Plants">
        <title>The Taxus genome provides insights into paclitaxel biosynthesis.</title>
        <authorList>
            <person name="Xiong X."/>
            <person name="Gou J."/>
            <person name="Liao Q."/>
            <person name="Li Y."/>
            <person name="Zhou Q."/>
            <person name="Bi G."/>
            <person name="Li C."/>
            <person name="Du R."/>
            <person name="Wang X."/>
            <person name="Sun T."/>
            <person name="Guo L."/>
            <person name="Liang H."/>
            <person name="Lu P."/>
            <person name="Wu Y."/>
            <person name="Zhang Z."/>
            <person name="Ro D.K."/>
            <person name="Shang Y."/>
            <person name="Huang S."/>
            <person name="Yan J."/>
        </authorList>
    </citation>
    <scope>NUCLEOTIDE SEQUENCE [LARGE SCALE GENOMIC DNA]</scope>
    <source>
        <strain evidence="13">Ta-2019</strain>
    </source>
</reference>
<keyword evidence="10" id="KW-0539">Nucleus</keyword>
<keyword evidence="14" id="KW-1185">Reference proteome</keyword>
<dbReference type="GO" id="GO:0006364">
    <property type="term" value="P:rRNA processing"/>
    <property type="evidence" value="ECO:0007669"/>
    <property type="project" value="UniProtKB-KW"/>
</dbReference>
<evidence type="ECO:0000256" key="11">
    <source>
        <dbReference type="ARBA" id="ARBA00077930"/>
    </source>
</evidence>
<dbReference type="GO" id="GO:0000175">
    <property type="term" value="F:3'-5'-RNA exonuclease activity"/>
    <property type="evidence" value="ECO:0007669"/>
    <property type="project" value="UniProtKB-ARBA"/>
</dbReference>
<dbReference type="Pfam" id="PF17849">
    <property type="entry name" value="OB_Dis3"/>
    <property type="match status" value="1"/>
</dbReference>
<comment type="subcellular location">
    <subcellularLocation>
        <location evidence="1">Nucleus</location>
    </subcellularLocation>
</comment>
<evidence type="ECO:0000256" key="4">
    <source>
        <dbReference type="ARBA" id="ARBA00022552"/>
    </source>
</evidence>
<dbReference type="OMA" id="VIRIDGW"/>
<comment type="similarity">
    <text evidence="2">Belongs to the RNR ribonuclease family.</text>
</comment>
<dbReference type="GO" id="GO:0003723">
    <property type="term" value="F:RNA binding"/>
    <property type="evidence" value="ECO:0007669"/>
    <property type="project" value="UniProtKB-KW"/>
</dbReference>
<keyword evidence="5" id="KW-0540">Nuclease</keyword>
<dbReference type="PANTHER" id="PTHR23355:SF30">
    <property type="entry name" value="DIS3-LIKE EXONUCLEASE 1"/>
    <property type="match status" value="1"/>
</dbReference>
<dbReference type="Gene3D" id="2.40.50.700">
    <property type="match status" value="1"/>
</dbReference>
<protein>
    <recommendedName>
        <fullName evidence="3">DIS3-like exonuclease 1</fullName>
    </recommendedName>
    <alternativeName>
        <fullName evidence="11">Ribosomal RNA-processing protein 44</fullName>
    </alternativeName>
</protein>
<dbReference type="Proteomes" id="UP000824469">
    <property type="component" value="Unassembled WGS sequence"/>
</dbReference>
<dbReference type="GO" id="GO:0000956">
    <property type="term" value="P:nuclear-transcribed mRNA catabolic process"/>
    <property type="evidence" value="ECO:0007669"/>
    <property type="project" value="UniProtKB-ARBA"/>
</dbReference>
<evidence type="ECO:0000256" key="7">
    <source>
        <dbReference type="ARBA" id="ARBA00022835"/>
    </source>
</evidence>
<dbReference type="FunFam" id="2.40.50.700:FF:000001">
    <property type="entry name" value="Exosome complex exonuclease exoribonuclease (Rrp44)"/>
    <property type="match status" value="1"/>
</dbReference>
<comment type="caution">
    <text evidence="13">The sequence shown here is derived from an EMBL/GenBank/DDBJ whole genome shotgun (WGS) entry which is preliminary data.</text>
</comment>
<name>A0AA38GHC9_TAXCH</name>
<dbReference type="Pfam" id="PF00773">
    <property type="entry name" value="RNB"/>
    <property type="match status" value="1"/>
</dbReference>